<dbReference type="EMBL" id="QDEB01083377">
    <property type="protein sequence ID" value="RZC34062.1"/>
    <property type="molecule type" value="Genomic_DNA"/>
</dbReference>
<name>A0A482VME3_ASBVE</name>
<gene>
    <name evidence="1" type="ORF">BDFB_004681</name>
</gene>
<dbReference type="InterPro" id="IPR036179">
    <property type="entry name" value="Ig-like_dom_sf"/>
</dbReference>
<keyword evidence="2" id="KW-1185">Reference proteome</keyword>
<feature type="non-terminal residue" evidence="1">
    <location>
        <position position="1"/>
    </location>
</feature>
<evidence type="ECO:0000313" key="1">
    <source>
        <dbReference type="EMBL" id="RZC34062.1"/>
    </source>
</evidence>
<dbReference type="STRING" id="1661398.A0A482VME3"/>
<evidence type="ECO:0000313" key="2">
    <source>
        <dbReference type="Proteomes" id="UP000292052"/>
    </source>
</evidence>
<dbReference type="OrthoDB" id="10039395at2759"/>
<dbReference type="InterPro" id="IPR013783">
    <property type="entry name" value="Ig-like_fold"/>
</dbReference>
<proteinExistence type="predicted"/>
<sequence>GRYKVDDVIQEEREDCYLATLHIKDASATDSRAYYLAVENDRGTDRHAVQLYVNGECFQIFNWNVLIGYYCVIDFYGNY</sequence>
<accession>A0A482VME3</accession>
<reference evidence="1 2" key="1">
    <citation type="submission" date="2017-03" db="EMBL/GenBank/DDBJ databases">
        <title>Genome of the blue death feigning beetle - Asbolus verrucosus.</title>
        <authorList>
            <person name="Rider S.D."/>
        </authorList>
    </citation>
    <scope>NUCLEOTIDE SEQUENCE [LARGE SCALE GENOMIC DNA]</scope>
    <source>
        <strain evidence="1">Butters</strain>
        <tissue evidence="1">Head and leg muscle</tissue>
    </source>
</reference>
<dbReference type="AlphaFoldDB" id="A0A482VME3"/>
<organism evidence="1 2">
    <name type="scientific">Asbolus verrucosus</name>
    <name type="common">Desert ironclad beetle</name>
    <dbReference type="NCBI Taxonomy" id="1661398"/>
    <lineage>
        <taxon>Eukaryota</taxon>
        <taxon>Metazoa</taxon>
        <taxon>Ecdysozoa</taxon>
        <taxon>Arthropoda</taxon>
        <taxon>Hexapoda</taxon>
        <taxon>Insecta</taxon>
        <taxon>Pterygota</taxon>
        <taxon>Neoptera</taxon>
        <taxon>Endopterygota</taxon>
        <taxon>Coleoptera</taxon>
        <taxon>Polyphaga</taxon>
        <taxon>Cucujiformia</taxon>
        <taxon>Tenebrionidae</taxon>
        <taxon>Pimeliinae</taxon>
        <taxon>Asbolus</taxon>
    </lineage>
</organism>
<dbReference type="Gene3D" id="2.60.40.10">
    <property type="entry name" value="Immunoglobulins"/>
    <property type="match status" value="1"/>
</dbReference>
<dbReference type="Proteomes" id="UP000292052">
    <property type="component" value="Unassembled WGS sequence"/>
</dbReference>
<protein>
    <submittedName>
        <fullName evidence="1">Uncharacterized protein</fullName>
    </submittedName>
</protein>
<dbReference type="SUPFAM" id="SSF48726">
    <property type="entry name" value="Immunoglobulin"/>
    <property type="match status" value="1"/>
</dbReference>
<comment type="caution">
    <text evidence="1">The sequence shown here is derived from an EMBL/GenBank/DDBJ whole genome shotgun (WGS) entry which is preliminary data.</text>
</comment>